<protein>
    <submittedName>
        <fullName evidence="8">DMT family transporter</fullName>
    </submittedName>
</protein>
<feature type="transmembrane region" description="Helical" evidence="6">
    <location>
        <begin position="207"/>
        <end position="224"/>
    </location>
</feature>
<feature type="transmembrane region" description="Helical" evidence="6">
    <location>
        <begin position="262"/>
        <end position="282"/>
    </location>
</feature>
<dbReference type="InterPro" id="IPR037185">
    <property type="entry name" value="EmrE-like"/>
</dbReference>
<feature type="transmembrane region" description="Helical" evidence="6">
    <location>
        <begin position="236"/>
        <end position="256"/>
    </location>
</feature>
<reference evidence="8 9" key="1">
    <citation type="submission" date="2019-02" db="EMBL/GenBank/DDBJ databases">
        <title>Complete Genome Sequence and Methylome Analysis of free living Spirochaetas.</title>
        <authorList>
            <person name="Fomenkov A."/>
            <person name="Dubinina G."/>
            <person name="Leshcheva N."/>
            <person name="Mikheeva N."/>
            <person name="Grabovich M."/>
            <person name="Vincze T."/>
            <person name="Roberts R.J."/>
        </authorList>
    </citation>
    <scope>NUCLEOTIDE SEQUENCE [LARGE SCALE GENOMIC DNA]</scope>
    <source>
        <strain evidence="8 9">K2</strain>
    </source>
</reference>
<evidence type="ECO:0000256" key="5">
    <source>
        <dbReference type="ARBA" id="ARBA00023136"/>
    </source>
</evidence>
<evidence type="ECO:0000256" key="1">
    <source>
        <dbReference type="ARBA" id="ARBA00004651"/>
    </source>
</evidence>
<feature type="domain" description="EamA" evidence="7">
    <location>
        <begin position="2"/>
        <end position="133"/>
    </location>
</feature>
<keyword evidence="9" id="KW-1185">Reference proteome</keyword>
<feature type="transmembrane region" description="Helical" evidence="6">
    <location>
        <begin position="31"/>
        <end position="50"/>
    </location>
</feature>
<feature type="transmembrane region" description="Helical" evidence="6">
    <location>
        <begin position="175"/>
        <end position="195"/>
    </location>
</feature>
<evidence type="ECO:0000256" key="2">
    <source>
        <dbReference type="ARBA" id="ARBA00022475"/>
    </source>
</evidence>
<dbReference type="RefSeq" id="WP_149486956.1">
    <property type="nucleotide sequence ID" value="NZ_CP036150.1"/>
</dbReference>
<feature type="transmembrane region" description="Helical" evidence="6">
    <location>
        <begin position="117"/>
        <end position="134"/>
    </location>
</feature>
<dbReference type="AlphaFoldDB" id="A0A5C1QMY1"/>
<evidence type="ECO:0000313" key="9">
    <source>
        <dbReference type="Proteomes" id="UP000324209"/>
    </source>
</evidence>
<keyword evidence="5 6" id="KW-0472">Membrane</keyword>
<dbReference type="PANTHER" id="PTHR32322:SF18">
    <property type="entry name" value="S-ADENOSYLMETHIONINE_S-ADENOSYLHOMOCYSTEINE TRANSPORTER"/>
    <property type="match status" value="1"/>
</dbReference>
<dbReference type="PANTHER" id="PTHR32322">
    <property type="entry name" value="INNER MEMBRANE TRANSPORTER"/>
    <property type="match status" value="1"/>
</dbReference>
<keyword evidence="3 6" id="KW-0812">Transmembrane</keyword>
<feature type="domain" description="EamA" evidence="7">
    <location>
        <begin position="145"/>
        <end position="279"/>
    </location>
</feature>
<feature type="transmembrane region" description="Helical" evidence="6">
    <location>
        <begin position="62"/>
        <end position="82"/>
    </location>
</feature>
<feature type="transmembrane region" description="Helical" evidence="6">
    <location>
        <begin position="88"/>
        <end position="110"/>
    </location>
</feature>
<evidence type="ECO:0000259" key="7">
    <source>
        <dbReference type="Pfam" id="PF00892"/>
    </source>
</evidence>
<feature type="transmembrane region" description="Helical" evidence="6">
    <location>
        <begin position="7"/>
        <end position="25"/>
    </location>
</feature>
<evidence type="ECO:0000256" key="3">
    <source>
        <dbReference type="ARBA" id="ARBA00022692"/>
    </source>
</evidence>
<organism evidence="8 9">
    <name type="scientific">Oceanispirochaeta crateris</name>
    <dbReference type="NCBI Taxonomy" id="2518645"/>
    <lineage>
        <taxon>Bacteria</taxon>
        <taxon>Pseudomonadati</taxon>
        <taxon>Spirochaetota</taxon>
        <taxon>Spirochaetia</taxon>
        <taxon>Spirochaetales</taxon>
        <taxon>Spirochaetaceae</taxon>
        <taxon>Oceanispirochaeta</taxon>
    </lineage>
</organism>
<dbReference type="InterPro" id="IPR000620">
    <property type="entry name" value="EamA_dom"/>
</dbReference>
<dbReference type="SUPFAM" id="SSF103481">
    <property type="entry name" value="Multidrug resistance efflux transporter EmrE"/>
    <property type="match status" value="2"/>
</dbReference>
<dbReference type="InterPro" id="IPR050638">
    <property type="entry name" value="AA-Vitamin_Transporters"/>
</dbReference>
<evidence type="ECO:0000313" key="8">
    <source>
        <dbReference type="EMBL" id="QEN08877.1"/>
    </source>
</evidence>
<accession>A0A5C1QMY1</accession>
<evidence type="ECO:0000256" key="4">
    <source>
        <dbReference type="ARBA" id="ARBA00022989"/>
    </source>
</evidence>
<comment type="subcellular location">
    <subcellularLocation>
        <location evidence="1">Cell membrane</location>
        <topology evidence="1">Multi-pass membrane protein</topology>
    </subcellularLocation>
</comment>
<dbReference type="Pfam" id="PF00892">
    <property type="entry name" value="EamA"/>
    <property type="match status" value="2"/>
</dbReference>
<name>A0A5C1QMY1_9SPIO</name>
<evidence type="ECO:0000256" key="6">
    <source>
        <dbReference type="SAM" id="Phobius"/>
    </source>
</evidence>
<keyword evidence="4 6" id="KW-1133">Transmembrane helix</keyword>
<sequence length="291" mass="32339">MIIFIMMLGMVAAGSAVIFVKLGSLNPVILASYRLLLSSILLFPWFLNDLRANKESFRLKQIVPSLLPGVFLAFHFVLWITGARLIPGAHASLITTMSLVFMPFFMFFMIKEKITKWEILGSLAAITGASFLTFKDSRYAMEYLKGDLLCFLSMIFITVYLALARRHRNNTRLWFYMVPLYATGGLVCLLIGLASGASLIPRSPGDWQSIVGLALICTVGGHSINNFGMRKLRGQLVSLLNLTQILFSSLLSYLIFNEIPPAYFYPAALLILTGPLIVILSAKPGIKTQEK</sequence>
<dbReference type="GO" id="GO:0005886">
    <property type="term" value="C:plasma membrane"/>
    <property type="evidence" value="ECO:0007669"/>
    <property type="project" value="UniProtKB-SubCell"/>
</dbReference>
<feature type="transmembrane region" description="Helical" evidence="6">
    <location>
        <begin position="146"/>
        <end position="163"/>
    </location>
</feature>
<dbReference type="OrthoDB" id="9790852at2"/>
<dbReference type="EMBL" id="CP036150">
    <property type="protein sequence ID" value="QEN08877.1"/>
    <property type="molecule type" value="Genomic_DNA"/>
</dbReference>
<keyword evidence="2" id="KW-1003">Cell membrane</keyword>
<gene>
    <name evidence="8" type="ORF">EXM22_13080</name>
</gene>
<dbReference type="Proteomes" id="UP000324209">
    <property type="component" value="Chromosome"/>
</dbReference>
<proteinExistence type="predicted"/>
<dbReference type="KEGG" id="ock:EXM22_13080"/>